<dbReference type="EMBL" id="OZ035828">
    <property type="protein sequence ID" value="CAL1609308.1"/>
    <property type="molecule type" value="Genomic_DNA"/>
</dbReference>
<protein>
    <recommendedName>
        <fullName evidence="8">Proline-rich transmembrane protein 3/4 domain-containing protein</fullName>
    </recommendedName>
</protein>
<keyword evidence="10" id="KW-1185">Reference proteome</keyword>
<dbReference type="PANTHER" id="PTHR47400">
    <property type="entry name" value="PROLINE-RICH TRANSMEMBRANE PROTEIN 3"/>
    <property type="match status" value="1"/>
</dbReference>
<evidence type="ECO:0000256" key="2">
    <source>
        <dbReference type="ARBA" id="ARBA00022553"/>
    </source>
</evidence>
<feature type="domain" description="Proline-rich transmembrane protein 3/4" evidence="8">
    <location>
        <begin position="40"/>
        <end position="69"/>
    </location>
</feature>
<keyword evidence="3" id="KW-0812">Transmembrane</keyword>
<dbReference type="InterPro" id="IPR043242">
    <property type="entry name" value="PRRT3"/>
</dbReference>
<gene>
    <name evidence="9" type="ORF">KC01_LOCUS36082</name>
</gene>
<dbReference type="PANTHER" id="PTHR47400:SF1">
    <property type="entry name" value="PROLINE-RICH TRANSMEMBRANE PROTEIN 3"/>
    <property type="match status" value="1"/>
</dbReference>
<evidence type="ECO:0000256" key="3">
    <source>
        <dbReference type="ARBA" id="ARBA00022692"/>
    </source>
</evidence>
<reference evidence="9 10" key="1">
    <citation type="submission" date="2024-04" db="EMBL/GenBank/DDBJ databases">
        <authorList>
            <person name="Waldvogel A.-M."/>
            <person name="Schoenle A."/>
        </authorList>
    </citation>
    <scope>NUCLEOTIDE SEQUENCE [LARGE SCALE GENOMIC DNA]</scope>
</reference>
<feature type="region of interest" description="Disordered" evidence="7">
    <location>
        <begin position="85"/>
        <end position="104"/>
    </location>
</feature>
<evidence type="ECO:0000313" key="10">
    <source>
        <dbReference type="Proteomes" id="UP001497482"/>
    </source>
</evidence>
<keyword evidence="2" id="KW-0597">Phosphoprotein</keyword>
<sequence length="104" mass="11620">MEDNEEDTVRIIVVTSTNYQNSEPTENCVLEVSPCLTPDTLNGTRLVWDDMQRTLAFAWELHVYGSATVLTQGTFSDVIVGVSRGRNERSSTQSSQRPSCDFSK</sequence>
<dbReference type="Proteomes" id="UP001497482">
    <property type="component" value="Chromosome 6"/>
</dbReference>
<organism evidence="9 10">
    <name type="scientific">Knipowitschia caucasica</name>
    <name type="common">Caucasian dwarf goby</name>
    <name type="synonym">Pomatoschistus caucasicus</name>
    <dbReference type="NCBI Taxonomy" id="637954"/>
    <lineage>
        <taxon>Eukaryota</taxon>
        <taxon>Metazoa</taxon>
        <taxon>Chordata</taxon>
        <taxon>Craniata</taxon>
        <taxon>Vertebrata</taxon>
        <taxon>Euteleostomi</taxon>
        <taxon>Actinopterygii</taxon>
        <taxon>Neopterygii</taxon>
        <taxon>Teleostei</taxon>
        <taxon>Neoteleostei</taxon>
        <taxon>Acanthomorphata</taxon>
        <taxon>Gobiaria</taxon>
        <taxon>Gobiiformes</taxon>
        <taxon>Gobioidei</taxon>
        <taxon>Gobiidae</taxon>
        <taxon>Gobiinae</taxon>
        <taxon>Knipowitschia</taxon>
    </lineage>
</organism>
<accession>A0AAV2M7I5</accession>
<evidence type="ECO:0000256" key="1">
    <source>
        <dbReference type="ARBA" id="ARBA00004141"/>
    </source>
</evidence>
<comment type="subcellular location">
    <subcellularLocation>
        <location evidence="1">Membrane</location>
        <topology evidence="1">Multi-pass membrane protein</topology>
    </subcellularLocation>
</comment>
<evidence type="ECO:0000256" key="6">
    <source>
        <dbReference type="ARBA" id="ARBA00023136"/>
    </source>
</evidence>
<evidence type="ECO:0000259" key="8">
    <source>
        <dbReference type="Pfam" id="PF25987"/>
    </source>
</evidence>
<dbReference type="InterPro" id="IPR059081">
    <property type="entry name" value="PRRT3-4"/>
</dbReference>
<evidence type="ECO:0000313" key="9">
    <source>
        <dbReference type="EMBL" id="CAL1609308.1"/>
    </source>
</evidence>
<proteinExistence type="predicted"/>
<keyword evidence="4" id="KW-0732">Signal</keyword>
<dbReference type="Pfam" id="PF25987">
    <property type="entry name" value="PRRT3"/>
    <property type="match status" value="1"/>
</dbReference>
<keyword evidence="5" id="KW-1133">Transmembrane helix</keyword>
<evidence type="ECO:0000256" key="7">
    <source>
        <dbReference type="SAM" id="MobiDB-lite"/>
    </source>
</evidence>
<dbReference type="AlphaFoldDB" id="A0AAV2M7I5"/>
<keyword evidence="6" id="KW-0472">Membrane</keyword>
<evidence type="ECO:0000256" key="5">
    <source>
        <dbReference type="ARBA" id="ARBA00022989"/>
    </source>
</evidence>
<evidence type="ECO:0000256" key="4">
    <source>
        <dbReference type="ARBA" id="ARBA00022729"/>
    </source>
</evidence>
<name>A0AAV2M7I5_KNICA</name>